<feature type="compositionally biased region" description="Low complexity" evidence="1">
    <location>
        <begin position="47"/>
        <end position="56"/>
    </location>
</feature>
<evidence type="ECO:0000313" key="2">
    <source>
        <dbReference type="Proteomes" id="UP000827889"/>
    </source>
</evidence>
<evidence type="ECO:0000313" key="3">
    <source>
        <dbReference type="RefSeq" id="XP_030539730.1"/>
    </source>
</evidence>
<keyword evidence="2" id="KW-1185">Reference proteome</keyword>
<accession>A0A8B8PY66</accession>
<dbReference type="RefSeq" id="XP_030539730.1">
    <property type="nucleotide sequence ID" value="XM_030683870.2"/>
</dbReference>
<dbReference type="KEGG" id="rarg:115747644"/>
<dbReference type="AlphaFoldDB" id="A0A8B8PY66"/>
<sequence>MASVEVESVNTALPEEKTEETIKPEEEVVELPTRETLPEEPKEEKVTGAVVTTEAETPSEEAETRELTGEAKVVTQELNVVETEEETPKQVTVAEEAPKVGTETEPKSIVEETAKVVLESTVEKTPEEAEEPAVEEKKEEVSAAAVDVSVPEAEAENPREVVKEVEKPAVEAKDGGAVAAEKTE</sequence>
<gene>
    <name evidence="3" type="primary">LOC115747644</name>
</gene>
<feature type="compositionally biased region" description="Basic and acidic residues" evidence="1">
    <location>
        <begin position="156"/>
        <end position="174"/>
    </location>
</feature>
<protein>
    <submittedName>
        <fullName evidence="3">Neurofilament heavy polypeptide-like</fullName>
    </submittedName>
</protein>
<feature type="compositionally biased region" description="Basic and acidic residues" evidence="1">
    <location>
        <begin position="96"/>
        <end position="114"/>
    </location>
</feature>
<organism evidence="2 3">
    <name type="scientific">Rhodamnia argentea</name>
    <dbReference type="NCBI Taxonomy" id="178133"/>
    <lineage>
        <taxon>Eukaryota</taxon>
        <taxon>Viridiplantae</taxon>
        <taxon>Streptophyta</taxon>
        <taxon>Embryophyta</taxon>
        <taxon>Tracheophyta</taxon>
        <taxon>Spermatophyta</taxon>
        <taxon>Magnoliopsida</taxon>
        <taxon>eudicotyledons</taxon>
        <taxon>Gunneridae</taxon>
        <taxon>Pentapetalae</taxon>
        <taxon>rosids</taxon>
        <taxon>malvids</taxon>
        <taxon>Myrtales</taxon>
        <taxon>Myrtaceae</taxon>
        <taxon>Myrtoideae</taxon>
        <taxon>Myrteae</taxon>
        <taxon>Australasian group</taxon>
        <taxon>Rhodamnia</taxon>
    </lineage>
</organism>
<proteinExistence type="predicted"/>
<dbReference type="GeneID" id="115747644"/>
<feature type="region of interest" description="Disordered" evidence="1">
    <location>
        <begin position="1"/>
        <end position="184"/>
    </location>
</feature>
<dbReference type="Proteomes" id="UP000827889">
    <property type="component" value="Chromosome 10"/>
</dbReference>
<reference evidence="3" key="1">
    <citation type="submission" date="2025-08" db="UniProtKB">
        <authorList>
            <consortium name="RefSeq"/>
        </authorList>
    </citation>
    <scope>IDENTIFICATION</scope>
    <source>
        <tissue evidence="3">Leaf</tissue>
    </source>
</reference>
<evidence type="ECO:0000256" key="1">
    <source>
        <dbReference type="SAM" id="MobiDB-lite"/>
    </source>
</evidence>
<feature type="compositionally biased region" description="Low complexity" evidence="1">
    <location>
        <begin position="142"/>
        <end position="152"/>
    </location>
</feature>
<feature type="compositionally biased region" description="Basic and acidic residues" evidence="1">
    <location>
        <begin position="14"/>
        <end position="46"/>
    </location>
</feature>
<name>A0A8B8PY66_9MYRT</name>